<dbReference type="Proteomes" id="UP000319836">
    <property type="component" value="Unassembled WGS sequence"/>
</dbReference>
<dbReference type="Pfam" id="PF07244">
    <property type="entry name" value="POTRA"/>
    <property type="match status" value="5"/>
</dbReference>
<evidence type="ECO:0000256" key="5">
    <source>
        <dbReference type="ARBA" id="ARBA00022737"/>
    </source>
</evidence>
<evidence type="ECO:0000256" key="1">
    <source>
        <dbReference type="ARBA" id="ARBA00004370"/>
    </source>
</evidence>
<dbReference type="PIRSF" id="PIRSF006076">
    <property type="entry name" value="OM_assembly_OMP85"/>
    <property type="match status" value="1"/>
</dbReference>
<dbReference type="PANTHER" id="PTHR12815">
    <property type="entry name" value="SORTING AND ASSEMBLY MACHINERY SAMM50 PROTEIN FAMILY MEMBER"/>
    <property type="match status" value="1"/>
</dbReference>
<keyword evidence="5" id="KW-0677">Repeat</keyword>
<evidence type="ECO:0000313" key="11">
    <source>
        <dbReference type="Proteomes" id="UP000319836"/>
    </source>
</evidence>
<dbReference type="PROSITE" id="PS51779">
    <property type="entry name" value="POTRA"/>
    <property type="match status" value="3"/>
</dbReference>
<feature type="domain" description="POTRA" evidence="9">
    <location>
        <begin position="186"/>
        <end position="270"/>
    </location>
</feature>
<evidence type="ECO:0000256" key="4">
    <source>
        <dbReference type="ARBA" id="ARBA00022729"/>
    </source>
</evidence>
<comment type="subcellular location">
    <subcellularLocation>
        <location evidence="1">Membrane</location>
    </subcellularLocation>
</comment>
<reference evidence="10 11" key="1">
    <citation type="journal article" date="2019" name="Nat. Microbiol.">
        <title>Mediterranean grassland soil C-N compound turnover is dependent on rainfall and depth, and is mediated by genomically divergent microorganisms.</title>
        <authorList>
            <person name="Diamond S."/>
            <person name="Andeer P.F."/>
            <person name="Li Z."/>
            <person name="Crits-Christoph A."/>
            <person name="Burstein D."/>
            <person name="Anantharaman K."/>
            <person name="Lane K.R."/>
            <person name="Thomas B.C."/>
            <person name="Pan C."/>
            <person name="Northen T.R."/>
            <person name="Banfield J.F."/>
        </authorList>
    </citation>
    <scope>NUCLEOTIDE SEQUENCE [LARGE SCALE GENOMIC DNA]</scope>
    <source>
        <strain evidence="10">WS_10</strain>
    </source>
</reference>
<keyword evidence="6" id="KW-0472">Membrane</keyword>
<evidence type="ECO:0000256" key="8">
    <source>
        <dbReference type="NCBIfam" id="TIGR03303"/>
    </source>
</evidence>
<dbReference type="InterPro" id="IPR039910">
    <property type="entry name" value="D15-like"/>
</dbReference>
<evidence type="ECO:0000313" key="10">
    <source>
        <dbReference type="EMBL" id="TMQ68207.1"/>
    </source>
</evidence>
<dbReference type="InterPro" id="IPR010827">
    <property type="entry name" value="BamA/TamA_POTRA"/>
</dbReference>
<evidence type="ECO:0000256" key="2">
    <source>
        <dbReference type="ARBA" id="ARBA00022452"/>
    </source>
</evidence>
<keyword evidence="7" id="KW-0998">Cell outer membrane</keyword>
<gene>
    <name evidence="10" type="primary">bamA</name>
    <name evidence="10" type="ORF">E6K80_14375</name>
</gene>
<keyword evidence="4" id="KW-0732">Signal</keyword>
<dbReference type="NCBIfam" id="TIGR03303">
    <property type="entry name" value="OM_YaeT"/>
    <property type="match status" value="1"/>
</dbReference>
<name>A0A538TX40_UNCEI</name>
<dbReference type="InterPro" id="IPR000184">
    <property type="entry name" value="Bac_surfAg_D15"/>
</dbReference>
<dbReference type="InterPro" id="IPR034746">
    <property type="entry name" value="POTRA"/>
</dbReference>
<dbReference type="GO" id="GO:0071709">
    <property type="term" value="P:membrane assembly"/>
    <property type="evidence" value="ECO:0007669"/>
    <property type="project" value="InterPro"/>
</dbReference>
<dbReference type="Pfam" id="PF01103">
    <property type="entry name" value="Omp85"/>
    <property type="match status" value="1"/>
</dbReference>
<dbReference type="InterPro" id="IPR023707">
    <property type="entry name" value="OM_assembly_BamA"/>
</dbReference>
<organism evidence="10 11">
    <name type="scientific">Eiseniibacteriota bacterium</name>
    <dbReference type="NCBI Taxonomy" id="2212470"/>
    <lineage>
        <taxon>Bacteria</taxon>
        <taxon>Candidatus Eiseniibacteriota</taxon>
    </lineage>
</organism>
<evidence type="ECO:0000259" key="9">
    <source>
        <dbReference type="PROSITE" id="PS51779"/>
    </source>
</evidence>
<evidence type="ECO:0000256" key="3">
    <source>
        <dbReference type="ARBA" id="ARBA00022692"/>
    </source>
</evidence>
<dbReference type="AlphaFoldDB" id="A0A538TX40"/>
<keyword evidence="3" id="KW-0812">Transmembrane</keyword>
<dbReference type="GO" id="GO:0009279">
    <property type="term" value="C:cell outer membrane"/>
    <property type="evidence" value="ECO:0007669"/>
    <property type="project" value="UniProtKB-UniRule"/>
</dbReference>
<accession>A0A538TX40</accession>
<dbReference type="Gene3D" id="3.10.20.310">
    <property type="entry name" value="membrane protein fhac"/>
    <property type="match status" value="5"/>
</dbReference>
<protein>
    <recommendedName>
        <fullName evidence="8">Outer membrane protein assembly factor BamA</fullName>
    </recommendedName>
</protein>
<sequence length="796" mass="87926">MALLATAAAAQGPFGNPAPVPSAPADTSTAPAPLVGRIMVKGNAATDSARIVRTFEVVPGSRFSLEAVQRGIRKLFTLGLFSDAWVERLPRGSEVDLVIHVIERPRIASIAFSGNKKRGSDDLEKKLFLHAGEPYDPVKVQTQIDTLVQYYHDQGFGRAAIAARADSSIGGNRVKLTFAISEGERVRITRIEFVGTQAFRAKKLRKALATKAKGLFGGGELKDETFSEDTEKLTDFYRNHGYRDARVVAHDLEPGKKPRDLTLVLTIEEGRPYAMGAVSWTGNQVVKGATLEKLWAPKPGERYDASRIQRAQADAYAAYAEQGYLYVGIEPRETVRDSAVDVAYGIQEGAPSNVRYIDITGNHGTREKVIRREIDIHEGDRFKRSALVRSQGNVFRLGFFEDVQIDFVPAESSDVDINLKVKEKQVGTASAGAGYTAESGLTGFIELGHNNVLGNGQNVSIHLERGAKRSDYYLSFTEPWFRDTPTLLGFSAFKTDQALDLYDQKQTGGSVRIGRPLRWPDYSRGSLSYQLEDVTIFIDKPTLSAQDSIVLRGLQNGKPTRTSSISANFLRNSANNPFYPTAGTKFSIESEVAGGPFGGSVNFHKHRIEGRMYLPSIFKSFTTMVRGRVGFLGEYPDQHLDVPPYERFRLGGGTTPDPLRGYDDYMVVPEKFIRDVNTSVIDHIDSLTTPGVKDTVFKTTVVRYPGGRFMTLFSIEQQFPIAHPLHGVLFFDAGNTWDLVQEARPFDLKMGAGAGIRLEIPLLGNIGFDFGYGFNRGDLRDHPKWVGHFLLGQTSF</sequence>
<evidence type="ECO:0000256" key="7">
    <source>
        <dbReference type="ARBA" id="ARBA00023237"/>
    </source>
</evidence>
<dbReference type="Gene3D" id="2.40.160.50">
    <property type="entry name" value="membrane protein fhac: a member of the omp85/tpsb transporter family"/>
    <property type="match status" value="1"/>
</dbReference>
<comment type="caution">
    <text evidence="10">The sequence shown here is derived from an EMBL/GenBank/DDBJ whole genome shotgun (WGS) entry which is preliminary data.</text>
</comment>
<dbReference type="EMBL" id="VBPA01000410">
    <property type="protein sequence ID" value="TMQ68207.1"/>
    <property type="molecule type" value="Genomic_DNA"/>
</dbReference>
<proteinExistence type="predicted"/>
<feature type="domain" description="POTRA" evidence="9">
    <location>
        <begin position="105"/>
        <end position="183"/>
    </location>
</feature>
<feature type="domain" description="POTRA" evidence="9">
    <location>
        <begin position="352"/>
        <end position="424"/>
    </location>
</feature>
<evidence type="ECO:0000256" key="6">
    <source>
        <dbReference type="ARBA" id="ARBA00023136"/>
    </source>
</evidence>
<dbReference type="PANTHER" id="PTHR12815:SF47">
    <property type="entry name" value="TRANSLOCATION AND ASSEMBLY MODULE SUBUNIT TAMA"/>
    <property type="match status" value="1"/>
</dbReference>
<keyword evidence="2" id="KW-1134">Transmembrane beta strand</keyword>